<name>A0A2N9L3J1_9BACT</name>
<proteinExistence type="predicted"/>
<protein>
    <submittedName>
        <fullName evidence="2">Uncharacterized protein</fullName>
    </submittedName>
</protein>
<dbReference type="AlphaFoldDB" id="A0A2N9L3J1"/>
<evidence type="ECO:0000313" key="2">
    <source>
        <dbReference type="EMBL" id="SPE17872.1"/>
    </source>
</evidence>
<accession>A0A2N9L3J1</accession>
<gene>
    <name evidence="2" type="ORF">SBA5_1140004</name>
</gene>
<sequence length="107" mass="11549">MICCSAKSASSRGESQSEVAREPGIKHPSLSKLGKQSDQATLSVATARAILDLEFREDDKDRMRELSAKAQAGSLSADEQAAINNYERVGHILSLMKSKARRSLSNG</sequence>
<dbReference type="EMBL" id="OKRB01000018">
    <property type="protein sequence ID" value="SPE17872.1"/>
    <property type="molecule type" value="Genomic_DNA"/>
</dbReference>
<organism evidence="2 3">
    <name type="scientific">Candidatus Sulfuritelmatomonas gaucii</name>
    <dbReference type="NCBI Taxonomy" id="2043161"/>
    <lineage>
        <taxon>Bacteria</taxon>
        <taxon>Pseudomonadati</taxon>
        <taxon>Acidobacteriota</taxon>
        <taxon>Terriglobia</taxon>
        <taxon>Terriglobales</taxon>
        <taxon>Acidobacteriaceae</taxon>
        <taxon>Candidatus Sulfuritelmatomonas</taxon>
    </lineage>
</organism>
<evidence type="ECO:0000256" key="1">
    <source>
        <dbReference type="SAM" id="MobiDB-lite"/>
    </source>
</evidence>
<dbReference type="Proteomes" id="UP000239735">
    <property type="component" value="Unassembled WGS sequence"/>
</dbReference>
<evidence type="ECO:0000313" key="3">
    <source>
        <dbReference type="Proteomes" id="UP000239735"/>
    </source>
</evidence>
<feature type="compositionally biased region" description="Polar residues" evidence="1">
    <location>
        <begin position="7"/>
        <end position="18"/>
    </location>
</feature>
<reference evidence="3" key="1">
    <citation type="submission" date="2018-02" db="EMBL/GenBank/DDBJ databases">
        <authorList>
            <person name="Hausmann B."/>
        </authorList>
    </citation>
    <scope>NUCLEOTIDE SEQUENCE [LARGE SCALE GENOMIC DNA]</scope>
    <source>
        <strain evidence="3">Peat soil MAG SbA5</strain>
    </source>
</reference>
<feature type="region of interest" description="Disordered" evidence="1">
    <location>
        <begin position="1"/>
        <end position="38"/>
    </location>
</feature>